<accession>A0AC34QJ44</accession>
<evidence type="ECO:0000313" key="1">
    <source>
        <dbReference type="Proteomes" id="UP000887576"/>
    </source>
</evidence>
<dbReference type="WBParaSite" id="JU765_v2.g16835.t1">
    <property type="protein sequence ID" value="JU765_v2.g16835.t1"/>
    <property type="gene ID" value="JU765_v2.g16835"/>
</dbReference>
<proteinExistence type="predicted"/>
<evidence type="ECO:0000313" key="2">
    <source>
        <dbReference type="WBParaSite" id="JU765_v2.g16835.t1"/>
    </source>
</evidence>
<name>A0AC34QJ44_9BILA</name>
<organism evidence="1 2">
    <name type="scientific">Panagrolaimus sp. JU765</name>
    <dbReference type="NCBI Taxonomy" id="591449"/>
    <lineage>
        <taxon>Eukaryota</taxon>
        <taxon>Metazoa</taxon>
        <taxon>Ecdysozoa</taxon>
        <taxon>Nematoda</taxon>
        <taxon>Chromadorea</taxon>
        <taxon>Rhabditida</taxon>
        <taxon>Tylenchina</taxon>
        <taxon>Panagrolaimomorpha</taxon>
        <taxon>Panagrolaimoidea</taxon>
        <taxon>Panagrolaimidae</taxon>
        <taxon>Panagrolaimus</taxon>
    </lineage>
</organism>
<sequence length="261" mass="30080">MFSDALFGSAYLVAGIYNLSVYYHEQYFPWQTRFYCFFRPHVQLFIIVTPAVGLISLATSIDRLLSVFKPVQYFHWSRKYAYFMGFLAFAGVIPVYIISLIGAYETRDTFVNGLCLLQYALVPVMYSSMRMVRICSSIIGALLYVPILFKLKQIITATNNFLSDSQKKGLTRTTMTILLITLNEIILFTIPDIYVIINTVPNNLLFFLMNLNKGVINMIVFLWTQQELRKCALFWRLKNHSLASRSNGHRVVPKVITVSRT</sequence>
<reference evidence="2" key="1">
    <citation type="submission" date="2022-11" db="UniProtKB">
        <authorList>
            <consortium name="WormBaseParasite"/>
        </authorList>
    </citation>
    <scope>IDENTIFICATION</scope>
</reference>
<dbReference type="Proteomes" id="UP000887576">
    <property type="component" value="Unplaced"/>
</dbReference>
<protein>
    <submittedName>
        <fullName evidence="2">G-protein coupled receptors family 1 profile domain-containing protein</fullName>
    </submittedName>
</protein>